<reference evidence="1" key="1">
    <citation type="journal article" date="2014" name="Int. J. Syst. Evol. Microbiol.">
        <title>Complete genome sequence of Corynebacterium casei LMG S-19264T (=DSM 44701T), isolated from a smear-ripened cheese.</title>
        <authorList>
            <consortium name="US DOE Joint Genome Institute (JGI-PGF)"/>
            <person name="Walter F."/>
            <person name="Albersmeier A."/>
            <person name="Kalinowski J."/>
            <person name="Ruckert C."/>
        </authorList>
    </citation>
    <scope>NUCLEOTIDE SEQUENCE</scope>
    <source>
        <strain evidence="1">JCM 12862</strain>
    </source>
</reference>
<proteinExistence type="predicted"/>
<protein>
    <submittedName>
        <fullName evidence="1">Uncharacterized protein</fullName>
    </submittedName>
</protein>
<dbReference type="Proteomes" id="UP000612329">
    <property type="component" value="Unassembled WGS sequence"/>
</dbReference>
<dbReference type="AlphaFoldDB" id="A0A8J3BV79"/>
<accession>A0A8J3BV79</accession>
<organism evidence="1 2">
    <name type="scientific">Yeosuana aromativorans</name>
    <dbReference type="NCBI Taxonomy" id="288019"/>
    <lineage>
        <taxon>Bacteria</taxon>
        <taxon>Pseudomonadati</taxon>
        <taxon>Bacteroidota</taxon>
        <taxon>Flavobacteriia</taxon>
        <taxon>Flavobacteriales</taxon>
        <taxon>Flavobacteriaceae</taxon>
        <taxon>Yeosuana</taxon>
    </lineage>
</organism>
<name>A0A8J3BV79_9FLAO</name>
<sequence>MVSLWLVANVSCSSQQNVLPKPIPTLSNPKLIFLNYKILKDNSDEKKISLINKIKTDGKLKTQPLNNSENGVPGDLLCLQLDKNSRILARQVIKNPLVKTFEYIGDANTFEKKTVILDSCEFSIRMQLHPDTKSISIEEIVDMHKKSKPLIVNKIE</sequence>
<dbReference type="EMBL" id="BMNR01000008">
    <property type="protein sequence ID" value="GGK33371.1"/>
    <property type="molecule type" value="Genomic_DNA"/>
</dbReference>
<gene>
    <name evidence="1" type="ORF">GCM10007962_29660</name>
</gene>
<reference evidence="1" key="2">
    <citation type="submission" date="2020-09" db="EMBL/GenBank/DDBJ databases">
        <authorList>
            <person name="Sun Q."/>
            <person name="Ohkuma M."/>
        </authorList>
    </citation>
    <scope>NUCLEOTIDE SEQUENCE</scope>
    <source>
        <strain evidence="1">JCM 12862</strain>
    </source>
</reference>
<evidence type="ECO:0000313" key="1">
    <source>
        <dbReference type="EMBL" id="GGK33371.1"/>
    </source>
</evidence>
<comment type="caution">
    <text evidence="1">The sequence shown here is derived from an EMBL/GenBank/DDBJ whole genome shotgun (WGS) entry which is preliminary data.</text>
</comment>
<evidence type="ECO:0000313" key="2">
    <source>
        <dbReference type="Proteomes" id="UP000612329"/>
    </source>
</evidence>
<keyword evidence="2" id="KW-1185">Reference proteome</keyword>